<sequence>MSNIEEFAKKINITFNNGDLLRQVFVHRSYLNENIGFDLDHNERLEFLGDAVLELIVTEYLYQNFDNPEGELTNLRSALVKGSMLSNIAQELEIDKFLYLSKGEAKSEGKSKQLIMANAFEALIGAIYLDQGYEVTSEFIKKNIIKHLKKIMDQKLYLDPKSHLQELAQDQLSVTPNYQVLGEHGPDHAKSFTVGCFISKKLIGEGSGSSKQTAESAAASSALEHWTEAKSQDF</sequence>
<dbReference type="PANTHER" id="PTHR11207:SF0">
    <property type="entry name" value="RIBONUCLEASE 3"/>
    <property type="match status" value="1"/>
</dbReference>
<organism evidence="19 20">
    <name type="scientific">Berkelbacteria bacterium GW2011_GWB1_38_5</name>
    <dbReference type="NCBI Taxonomy" id="1618336"/>
    <lineage>
        <taxon>Bacteria</taxon>
        <taxon>Candidatus Berkelbacteria</taxon>
    </lineage>
</organism>
<evidence type="ECO:0000256" key="13">
    <source>
        <dbReference type="ARBA" id="ARBA00022842"/>
    </source>
</evidence>
<dbReference type="SMART" id="SM00358">
    <property type="entry name" value="DSRM"/>
    <property type="match status" value="1"/>
</dbReference>
<dbReference type="GO" id="GO:0004525">
    <property type="term" value="F:ribonuclease III activity"/>
    <property type="evidence" value="ECO:0007669"/>
    <property type="project" value="UniProtKB-UniRule"/>
</dbReference>
<dbReference type="FunFam" id="3.30.160.20:FF:000003">
    <property type="entry name" value="Ribonuclease 3"/>
    <property type="match status" value="1"/>
</dbReference>
<evidence type="ECO:0000313" key="19">
    <source>
        <dbReference type="EMBL" id="KKQ74645.1"/>
    </source>
</evidence>
<protein>
    <recommendedName>
        <fullName evidence="15">Ribonuclease 3</fullName>
        <ecNumber evidence="15">3.1.26.3</ecNumber>
    </recommendedName>
    <alternativeName>
        <fullName evidence="15">Ribonuclease III</fullName>
        <shortName evidence="15">RNase III</shortName>
    </alternativeName>
</protein>
<dbReference type="Proteomes" id="UP000034498">
    <property type="component" value="Unassembled WGS sequence"/>
</dbReference>
<dbReference type="Pfam" id="PF14622">
    <property type="entry name" value="Ribonucleas_3_3"/>
    <property type="match status" value="1"/>
</dbReference>
<feature type="compositionally biased region" description="Basic and acidic residues" evidence="16">
    <location>
        <begin position="225"/>
        <end position="234"/>
    </location>
</feature>
<dbReference type="SMART" id="SM00535">
    <property type="entry name" value="RIBOc"/>
    <property type="match status" value="1"/>
</dbReference>
<evidence type="ECO:0000256" key="14">
    <source>
        <dbReference type="ARBA" id="ARBA00022884"/>
    </source>
</evidence>
<evidence type="ECO:0000259" key="17">
    <source>
        <dbReference type="PROSITE" id="PS50137"/>
    </source>
</evidence>
<keyword evidence="6 15" id="KW-0698">rRNA processing</keyword>
<dbReference type="AlphaFoldDB" id="A0A0G0KGQ0"/>
<accession>A0A0G0KGQ0</accession>
<evidence type="ECO:0000256" key="6">
    <source>
        <dbReference type="ARBA" id="ARBA00022552"/>
    </source>
</evidence>
<gene>
    <name evidence="15" type="primary">rnc</name>
    <name evidence="19" type="ORF">US94_C0001G0046</name>
</gene>
<proteinExistence type="inferred from homology"/>
<comment type="catalytic activity">
    <reaction evidence="1 15">
        <text>Endonucleolytic cleavage to 5'-phosphomonoester.</text>
        <dbReference type="EC" id="3.1.26.3"/>
    </reaction>
</comment>
<feature type="domain" description="RNase III" evidence="18">
    <location>
        <begin position="4"/>
        <end position="132"/>
    </location>
</feature>
<dbReference type="PATRIC" id="fig|1618336.3.peg.49"/>
<feature type="binding site" evidence="15">
    <location>
        <position position="46"/>
    </location>
    <ligand>
        <name>Mg(2+)</name>
        <dbReference type="ChEBI" id="CHEBI:18420"/>
    </ligand>
</feature>
<keyword evidence="8 15" id="KW-0819">tRNA processing</keyword>
<keyword evidence="11 15" id="KW-0255">Endonuclease</keyword>
<evidence type="ECO:0000256" key="16">
    <source>
        <dbReference type="SAM" id="MobiDB-lite"/>
    </source>
</evidence>
<keyword evidence="7 15" id="KW-0507">mRNA processing</keyword>
<feature type="region of interest" description="Disordered" evidence="16">
    <location>
        <begin position="206"/>
        <end position="234"/>
    </location>
</feature>
<keyword evidence="5 15" id="KW-0963">Cytoplasm</keyword>
<comment type="similarity">
    <text evidence="3">Belongs to the ribonuclease III family.</text>
</comment>
<dbReference type="GO" id="GO:0005737">
    <property type="term" value="C:cytoplasm"/>
    <property type="evidence" value="ECO:0007669"/>
    <property type="project" value="UniProtKB-SubCell"/>
</dbReference>
<dbReference type="STRING" id="1618336.US94_C0001G0046"/>
<dbReference type="FunFam" id="1.10.1520.10:FF:000001">
    <property type="entry name" value="Ribonuclease 3"/>
    <property type="match status" value="1"/>
</dbReference>
<dbReference type="GO" id="GO:0003725">
    <property type="term" value="F:double-stranded RNA binding"/>
    <property type="evidence" value="ECO:0007669"/>
    <property type="project" value="TreeGrafter"/>
</dbReference>
<dbReference type="GO" id="GO:0046872">
    <property type="term" value="F:metal ion binding"/>
    <property type="evidence" value="ECO:0007669"/>
    <property type="project" value="UniProtKB-KW"/>
</dbReference>
<dbReference type="PROSITE" id="PS50137">
    <property type="entry name" value="DS_RBD"/>
    <property type="match status" value="1"/>
</dbReference>
<evidence type="ECO:0000256" key="10">
    <source>
        <dbReference type="ARBA" id="ARBA00022723"/>
    </source>
</evidence>
<dbReference type="GO" id="GO:0042802">
    <property type="term" value="F:identical protein binding"/>
    <property type="evidence" value="ECO:0007669"/>
    <property type="project" value="UniProtKB-ARBA"/>
</dbReference>
<comment type="subcellular location">
    <subcellularLocation>
        <location evidence="2 15">Cytoplasm</location>
    </subcellularLocation>
</comment>
<dbReference type="PROSITE" id="PS50142">
    <property type="entry name" value="RNASE_3_2"/>
    <property type="match status" value="1"/>
</dbReference>
<feature type="domain" description="DRBM" evidence="17">
    <location>
        <begin position="159"/>
        <end position="228"/>
    </location>
</feature>
<dbReference type="EC" id="3.1.26.3" evidence="15"/>
<keyword evidence="12 15" id="KW-0378">Hydrolase</keyword>
<dbReference type="Gene3D" id="1.10.1520.10">
    <property type="entry name" value="Ribonuclease III domain"/>
    <property type="match status" value="1"/>
</dbReference>
<evidence type="ECO:0000256" key="15">
    <source>
        <dbReference type="HAMAP-Rule" id="MF_00104"/>
    </source>
</evidence>
<dbReference type="Gene3D" id="3.30.160.20">
    <property type="match status" value="1"/>
</dbReference>
<feature type="active site" evidence="15">
    <location>
        <position position="50"/>
    </location>
</feature>
<dbReference type="GO" id="GO:0019843">
    <property type="term" value="F:rRNA binding"/>
    <property type="evidence" value="ECO:0007669"/>
    <property type="project" value="UniProtKB-KW"/>
</dbReference>
<evidence type="ECO:0000256" key="8">
    <source>
        <dbReference type="ARBA" id="ARBA00022694"/>
    </source>
</evidence>
<dbReference type="SUPFAM" id="SSF54768">
    <property type="entry name" value="dsRNA-binding domain-like"/>
    <property type="match status" value="1"/>
</dbReference>
<evidence type="ECO:0000256" key="4">
    <source>
        <dbReference type="ARBA" id="ARBA00011738"/>
    </source>
</evidence>
<dbReference type="GO" id="GO:0006364">
    <property type="term" value="P:rRNA processing"/>
    <property type="evidence" value="ECO:0007669"/>
    <property type="project" value="UniProtKB-UniRule"/>
</dbReference>
<dbReference type="InterPro" id="IPR011907">
    <property type="entry name" value="RNase_III"/>
</dbReference>
<evidence type="ECO:0000256" key="3">
    <source>
        <dbReference type="ARBA" id="ARBA00010183"/>
    </source>
</evidence>
<evidence type="ECO:0000256" key="9">
    <source>
        <dbReference type="ARBA" id="ARBA00022722"/>
    </source>
</evidence>
<keyword evidence="13 15" id="KW-0460">Magnesium</keyword>
<feature type="binding site" evidence="15">
    <location>
        <position position="121"/>
    </location>
    <ligand>
        <name>Mg(2+)</name>
        <dbReference type="ChEBI" id="CHEBI:18420"/>
    </ligand>
</feature>
<dbReference type="GO" id="GO:0006397">
    <property type="term" value="P:mRNA processing"/>
    <property type="evidence" value="ECO:0007669"/>
    <property type="project" value="UniProtKB-UniRule"/>
</dbReference>
<evidence type="ECO:0000259" key="18">
    <source>
        <dbReference type="PROSITE" id="PS50142"/>
    </source>
</evidence>
<dbReference type="NCBIfam" id="TIGR02191">
    <property type="entry name" value="RNaseIII"/>
    <property type="match status" value="1"/>
</dbReference>
<dbReference type="GO" id="GO:0008033">
    <property type="term" value="P:tRNA processing"/>
    <property type="evidence" value="ECO:0007669"/>
    <property type="project" value="UniProtKB-KW"/>
</dbReference>
<dbReference type="InterPro" id="IPR000999">
    <property type="entry name" value="RNase_III_dom"/>
</dbReference>
<feature type="active site" evidence="15">
    <location>
        <position position="121"/>
    </location>
</feature>
<dbReference type="CDD" id="cd00593">
    <property type="entry name" value="RIBOc"/>
    <property type="match status" value="1"/>
</dbReference>
<reference evidence="19 20" key="1">
    <citation type="journal article" date="2015" name="Nature">
        <title>rRNA introns, odd ribosomes, and small enigmatic genomes across a large radiation of phyla.</title>
        <authorList>
            <person name="Brown C.T."/>
            <person name="Hug L.A."/>
            <person name="Thomas B.C."/>
            <person name="Sharon I."/>
            <person name="Castelle C.J."/>
            <person name="Singh A."/>
            <person name="Wilkins M.J."/>
            <person name="Williams K.H."/>
            <person name="Banfield J.F."/>
        </authorList>
    </citation>
    <scope>NUCLEOTIDE SEQUENCE [LARGE SCALE GENOMIC DNA]</scope>
</reference>
<dbReference type="HAMAP" id="MF_00104">
    <property type="entry name" value="RNase_III"/>
    <property type="match status" value="1"/>
</dbReference>
<evidence type="ECO:0000256" key="5">
    <source>
        <dbReference type="ARBA" id="ARBA00022490"/>
    </source>
</evidence>
<dbReference type="GO" id="GO:0010468">
    <property type="term" value="P:regulation of gene expression"/>
    <property type="evidence" value="ECO:0007669"/>
    <property type="project" value="TreeGrafter"/>
</dbReference>
<dbReference type="PROSITE" id="PS00517">
    <property type="entry name" value="RNASE_3_1"/>
    <property type="match status" value="1"/>
</dbReference>
<dbReference type="SUPFAM" id="SSF69065">
    <property type="entry name" value="RNase III domain-like"/>
    <property type="match status" value="1"/>
</dbReference>
<evidence type="ECO:0000256" key="1">
    <source>
        <dbReference type="ARBA" id="ARBA00000109"/>
    </source>
</evidence>
<comment type="caution">
    <text evidence="19">The sequence shown here is derived from an EMBL/GenBank/DDBJ whole genome shotgun (WGS) entry which is preliminary data.</text>
</comment>
<evidence type="ECO:0000256" key="12">
    <source>
        <dbReference type="ARBA" id="ARBA00022801"/>
    </source>
</evidence>
<dbReference type="PANTHER" id="PTHR11207">
    <property type="entry name" value="RIBONUCLEASE III"/>
    <property type="match status" value="1"/>
</dbReference>
<comment type="function">
    <text evidence="15">Digests double-stranded RNA. Involved in the processing of primary rRNA transcript to yield the immediate precursors to the large and small rRNAs (23S and 16S). Processes some mRNAs, and tRNAs when they are encoded in the rRNA operon. Processes pre-crRNA and tracrRNA of type II CRISPR loci if present in the organism.</text>
</comment>
<evidence type="ECO:0000256" key="11">
    <source>
        <dbReference type="ARBA" id="ARBA00022759"/>
    </source>
</evidence>
<comment type="cofactor">
    <cofactor evidence="15">
        <name>Mg(2+)</name>
        <dbReference type="ChEBI" id="CHEBI:18420"/>
    </cofactor>
</comment>
<comment type="subunit">
    <text evidence="4 15">Homodimer.</text>
</comment>
<dbReference type="InterPro" id="IPR014720">
    <property type="entry name" value="dsRBD_dom"/>
</dbReference>
<evidence type="ECO:0000256" key="7">
    <source>
        <dbReference type="ARBA" id="ARBA00022664"/>
    </source>
</evidence>
<keyword evidence="14 15" id="KW-0694">RNA-binding</keyword>
<keyword evidence="10 15" id="KW-0479">Metal-binding</keyword>
<evidence type="ECO:0000256" key="2">
    <source>
        <dbReference type="ARBA" id="ARBA00004496"/>
    </source>
</evidence>
<keyword evidence="9 15" id="KW-0540">Nuclease</keyword>
<dbReference type="InterPro" id="IPR036389">
    <property type="entry name" value="RNase_III_sf"/>
</dbReference>
<name>A0A0G0KGQ0_9BACT</name>
<dbReference type="Pfam" id="PF00035">
    <property type="entry name" value="dsrm"/>
    <property type="match status" value="1"/>
</dbReference>
<feature type="binding site" evidence="15">
    <location>
        <position position="118"/>
    </location>
    <ligand>
        <name>Mg(2+)</name>
        <dbReference type="ChEBI" id="CHEBI:18420"/>
    </ligand>
</feature>
<evidence type="ECO:0000313" key="20">
    <source>
        <dbReference type="Proteomes" id="UP000034498"/>
    </source>
</evidence>
<dbReference type="CDD" id="cd10845">
    <property type="entry name" value="DSRM_RNAse_III_family"/>
    <property type="match status" value="1"/>
</dbReference>
<feature type="compositionally biased region" description="Low complexity" evidence="16">
    <location>
        <begin position="209"/>
        <end position="222"/>
    </location>
</feature>
<keyword evidence="15" id="KW-0699">rRNA-binding</keyword>
<dbReference type="EMBL" id="LBUX01000001">
    <property type="protein sequence ID" value="KKQ74645.1"/>
    <property type="molecule type" value="Genomic_DNA"/>
</dbReference>